<name>A0A0A9ZDQ0_LYGHE</name>
<dbReference type="AlphaFoldDB" id="A0A0A9ZDQ0"/>
<accession>A0A0A9ZDQ0</accession>
<organism evidence="2">
    <name type="scientific">Lygus hesperus</name>
    <name type="common">Western plant bug</name>
    <dbReference type="NCBI Taxonomy" id="30085"/>
    <lineage>
        <taxon>Eukaryota</taxon>
        <taxon>Metazoa</taxon>
        <taxon>Ecdysozoa</taxon>
        <taxon>Arthropoda</taxon>
        <taxon>Hexapoda</taxon>
        <taxon>Insecta</taxon>
        <taxon>Pterygota</taxon>
        <taxon>Neoptera</taxon>
        <taxon>Paraneoptera</taxon>
        <taxon>Hemiptera</taxon>
        <taxon>Heteroptera</taxon>
        <taxon>Panheteroptera</taxon>
        <taxon>Cimicomorpha</taxon>
        <taxon>Miridae</taxon>
        <taxon>Mirini</taxon>
        <taxon>Lygus</taxon>
    </lineage>
</organism>
<evidence type="ECO:0000313" key="2">
    <source>
        <dbReference type="EMBL" id="JAG41468.1"/>
    </source>
</evidence>
<feature type="compositionally biased region" description="Basic and acidic residues" evidence="1">
    <location>
        <begin position="80"/>
        <end position="97"/>
    </location>
</feature>
<feature type="region of interest" description="Disordered" evidence="1">
    <location>
        <begin position="1"/>
        <end position="44"/>
    </location>
</feature>
<protein>
    <submittedName>
        <fullName evidence="2">DNA translocase FtsK</fullName>
    </submittedName>
</protein>
<reference evidence="2" key="2">
    <citation type="submission" date="2014-07" db="EMBL/GenBank/DDBJ databases">
        <authorList>
            <person name="Hull J."/>
        </authorList>
    </citation>
    <scope>NUCLEOTIDE SEQUENCE</scope>
</reference>
<feature type="region of interest" description="Disordered" evidence="1">
    <location>
        <begin position="80"/>
        <end position="99"/>
    </location>
</feature>
<proteinExistence type="predicted"/>
<dbReference type="EMBL" id="GBHO01002136">
    <property type="protein sequence ID" value="JAG41468.1"/>
    <property type="molecule type" value="Transcribed_RNA"/>
</dbReference>
<gene>
    <name evidence="2" type="primary">ftsK_0</name>
    <name evidence="2" type="ORF">CM83_25125</name>
</gene>
<reference evidence="2" key="1">
    <citation type="journal article" date="2014" name="PLoS ONE">
        <title>Transcriptome-Based Identification of ABC Transporters in the Western Tarnished Plant Bug Lygus hesperus.</title>
        <authorList>
            <person name="Hull J.J."/>
            <person name="Chaney K."/>
            <person name="Geib S.M."/>
            <person name="Fabrick J.A."/>
            <person name="Brent C.S."/>
            <person name="Walsh D."/>
            <person name="Lavine L.C."/>
        </authorList>
    </citation>
    <scope>NUCLEOTIDE SEQUENCE</scope>
</reference>
<evidence type="ECO:0000256" key="1">
    <source>
        <dbReference type="SAM" id="MobiDB-lite"/>
    </source>
</evidence>
<sequence>MQVNSEEEQKKVQVMQGNPICKAVQSDDKESTQPPVSERVIEKKEYPKQVAKNLKSGENYQIPASTSEKIPDHMRIGLTHPTEKEVVQPGPDIERIPMVRKTQYAPPVISEPEGVTKEPSIQTTGWTFRFEETEYGKNMMVKNPKRFKQLMDQRKWYVDADGNVVKKDSVPTSQNSWTRVYR</sequence>